<evidence type="ECO:0008006" key="3">
    <source>
        <dbReference type="Google" id="ProtNLM"/>
    </source>
</evidence>
<dbReference type="SUPFAM" id="SSF48230">
    <property type="entry name" value="Chondroitin AC/alginate lyase"/>
    <property type="match status" value="1"/>
</dbReference>
<comment type="caution">
    <text evidence="1">The sequence shown here is derived from an EMBL/GenBank/DDBJ whole genome shotgun (WGS) entry which is preliminary data.</text>
</comment>
<proteinExistence type="predicted"/>
<organism evidence="1 2">
    <name type="scientific">Enterococcus phoeniculicola ATCC BAA-412</name>
    <dbReference type="NCBI Taxonomy" id="1158610"/>
    <lineage>
        <taxon>Bacteria</taxon>
        <taxon>Bacillati</taxon>
        <taxon>Bacillota</taxon>
        <taxon>Bacilli</taxon>
        <taxon>Lactobacillales</taxon>
        <taxon>Enterococcaceae</taxon>
        <taxon>Enterococcus</taxon>
    </lineage>
</organism>
<dbReference type="RefSeq" id="WP_010768818.1">
    <property type="nucleotide sequence ID" value="NZ_ASWE01000002.1"/>
</dbReference>
<dbReference type="Gene3D" id="1.50.10.100">
    <property type="entry name" value="Chondroitin AC/alginate lyase"/>
    <property type="match status" value="1"/>
</dbReference>
<dbReference type="Proteomes" id="UP000013785">
    <property type="component" value="Unassembled WGS sequence"/>
</dbReference>
<evidence type="ECO:0000313" key="1">
    <source>
        <dbReference type="EMBL" id="EOL43179.1"/>
    </source>
</evidence>
<dbReference type="PANTHER" id="PTHR38045:SF1">
    <property type="entry name" value="HEPARINASE II_III-LIKE PROTEIN"/>
    <property type="match status" value="1"/>
</dbReference>
<reference evidence="1 2" key="1">
    <citation type="submission" date="2013-02" db="EMBL/GenBank/DDBJ databases">
        <title>The Genome Sequence of Enterococcus phoeniculicola BAA-412.</title>
        <authorList>
            <consortium name="The Broad Institute Genome Sequencing Platform"/>
            <consortium name="The Broad Institute Genome Sequencing Center for Infectious Disease"/>
            <person name="Earl A.M."/>
            <person name="Gilmore M.S."/>
            <person name="Lebreton F."/>
            <person name="Walker B."/>
            <person name="Young S.K."/>
            <person name="Zeng Q."/>
            <person name="Gargeya S."/>
            <person name="Fitzgerald M."/>
            <person name="Haas B."/>
            <person name="Abouelleil A."/>
            <person name="Alvarado L."/>
            <person name="Arachchi H.M."/>
            <person name="Berlin A.M."/>
            <person name="Chapman S.B."/>
            <person name="Dewar J."/>
            <person name="Goldberg J."/>
            <person name="Griggs A."/>
            <person name="Gujja S."/>
            <person name="Hansen M."/>
            <person name="Howarth C."/>
            <person name="Imamovic A."/>
            <person name="Larimer J."/>
            <person name="McCowan C."/>
            <person name="Murphy C."/>
            <person name="Neiman D."/>
            <person name="Pearson M."/>
            <person name="Priest M."/>
            <person name="Roberts A."/>
            <person name="Saif S."/>
            <person name="Shea T."/>
            <person name="Sisk P."/>
            <person name="Sykes S."/>
            <person name="Wortman J."/>
            <person name="Nusbaum C."/>
            <person name="Birren B."/>
        </authorList>
    </citation>
    <scope>NUCLEOTIDE SEQUENCE [LARGE SCALE GENOMIC DNA]</scope>
    <source>
        <strain evidence="1 2">ATCC BAA-412</strain>
    </source>
</reference>
<name>R3TNS4_9ENTE</name>
<dbReference type="InterPro" id="IPR008929">
    <property type="entry name" value="Chondroitin_lyas"/>
</dbReference>
<dbReference type="HOGENOM" id="CLU_023844_1_0_9"/>
<dbReference type="PATRIC" id="fig|1158610.3.peg.2151"/>
<sequence>METHFIHQLSEETKKYLSESKVVELPVAGYTDYIETGERLSFETAYFARRRQVAVLALDFLQRKDEQTKGFLEQVLWEVCNEYTWALPAHLPIEETDYTDNTKDNASKWIDLFAAETGQMLAEILELMGVELAPIIQRRIRLELENRILSPFEERVWAWESVKSNWSAVVGGSIGMVALSVLPKNSARQIQLLKKVDNSMQAYLSSFGEDGACEEGLSYWAYGFGYYIYFAEKYSQVLKDDKYLRGEKIKRMASFPYYMVIDKEVGIPFSDYHPSELPSGLVSFCKDYFQVPIPEVKQINELDYDHCYRFAALYRNLQWTKKSVGEKKEIAHYFSDVQWGIFQSKERDLVFAAKGGRNDESHNHIDIGHFVFGSLKECYLTDLGAGEYTKAYFDEAKRYQFLVNSAQGHSLPIIDGHYQQPGPVVAKETRFVPVENDWLFETNLSNTYQMETNTKLIRQLLLYPSNRTVKLQDIVERTTEKTAIIENFVTTLPVKIVGQKLRIIGQVTNEICELTFTGTVQLKKVSYQAHDGTEKSATLIQFLETIKGNGKVQLTIRMISGE</sequence>
<dbReference type="EMBL" id="AJAT01000016">
    <property type="protein sequence ID" value="EOL43179.1"/>
    <property type="molecule type" value="Genomic_DNA"/>
</dbReference>
<dbReference type="eggNOG" id="COG4225">
    <property type="taxonomic scope" value="Bacteria"/>
</dbReference>
<keyword evidence="2" id="KW-1185">Reference proteome</keyword>
<dbReference type="OrthoDB" id="9793856at2"/>
<protein>
    <recommendedName>
        <fullName evidence="3">Heparinase II N-terminal domain-containing protein</fullName>
    </recommendedName>
</protein>
<dbReference type="PANTHER" id="PTHR38045">
    <property type="entry name" value="CHROMOSOME 1, WHOLE GENOME SHOTGUN SEQUENCE"/>
    <property type="match status" value="1"/>
</dbReference>
<dbReference type="AlphaFoldDB" id="R3TNS4"/>
<gene>
    <name evidence="1" type="ORF">UC3_02156</name>
</gene>
<accession>R3TNS4</accession>
<evidence type="ECO:0000313" key="2">
    <source>
        <dbReference type="Proteomes" id="UP000013785"/>
    </source>
</evidence>
<dbReference type="STRING" id="154621.RV11_GL000605"/>